<evidence type="ECO:0000313" key="2">
    <source>
        <dbReference type="EMBL" id="ADQ66673.1"/>
    </source>
</evidence>
<gene>
    <name evidence="2" type="ordered locus">Hbor_10830</name>
    <name evidence="3" type="ORF">C499_02913</name>
</gene>
<dbReference type="eggNOG" id="arCOG03920">
    <property type="taxonomic scope" value="Archaea"/>
</dbReference>
<dbReference type="Proteomes" id="UP000011585">
    <property type="component" value="Unassembled WGS sequence"/>
</dbReference>
<keyword evidence="1" id="KW-0812">Transmembrane</keyword>
<evidence type="ECO:0000313" key="3">
    <source>
        <dbReference type="EMBL" id="ELY30182.1"/>
    </source>
</evidence>
<accession>E4NQB1</accession>
<keyword evidence="4" id="KW-1185">Reference proteome</keyword>
<dbReference type="GeneID" id="9992902"/>
<keyword evidence="1" id="KW-1133">Transmembrane helix</keyword>
<keyword evidence="1" id="KW-0472">Membrane</keyword>
<dbReference type="KEGG" id="hbo:Hbor_10830"/>
<dbReference type="EMBL" id="CP001690">
    <property type="protein sequence ID" value="ADQ66673.1"/>
    <property type="molecule type" value="Genomic_DNA"/>
</dbReference>
<reference evidence="3 5" key="2">
    <citation type="journal article" date="2014" name="PLoS Genet.">
        <title>Phylogenetically driven sequencing of extremely halophilic archaea reveals strategies for static and dynamic osmo-response.</title>
        <authorList>
            <person name="Becker E.A."/>
            <person name="Seitzer P.M."/>
            <person name="Tritt A."/>
            <person name="Larsen D."/>
            <person name="Krusor M."/>
            <person name="Yao A.I."/>
            <person name="Wu D."/>
            <person name="Madern D."/>
            <person name="Eisen J.A."/>
            <person name="Darling A.E."/>
            <person name="Facciotti M.T."/>
        </authorList>
    </citation>
    <scope>NUCLEOTIDE SEQUENCE [LARGE SCALE GENOMIC DNA]</scope>
    <source>
        <strain evidence="3 5">DSM 11551</strain>
    </source>
</reference>
<sequence>MTFRRLISDRAFESGDEHEFGVVSPDARGESAPFFGILLLDWRVGELLAVYWLEIGTALLGYSVAALFAQLPIVLDGRSFYLPGTGPDVERHEKWEREPAPVEVPGPLPPIYPRNIRLVLTLLIAGCFILGFFLFASPDILKSLRSPSIALTAVGMILSDWYRLYREFFREKQYEEMSAYMVLEIPGRFLVFAASYVVLLSTVGMLTLASFLMITQTEFARLGFEFEQLVAGAMVLGKIAVEWSQFRAENEEDPTGFATWFRPDNPRE</sequence>
<evidence type="ECO:0000313" key="5">
    <source>
        <dbReference type="Proteomes" id="UP000011585"/>
    </source>
</evidence>
<feature type="transmembrane region" description="Helical" evidence="1">
    <location>
        <begin position="185"/>
        <end position="214"/>
    </location>
</feature>
<evidence type="ECO:0000256" key="1">
    <source>
        <dbReference type="SAM" id="Phobius"/>
    </source>
</evidence>
<reference evidence="2 4" key="1">
    <citation type="journal article" date="2009" name="Stand. Genomic Sci.">
        <title>Complete genome sequence of Halogeometricum borinquense type strain (PR3).</title>
        <authorList>
            <person name="Malfatti S."/>
            <person name="Tindall B.J."/>
            <person name="Schneider S."/>
            <person name="Fahnrich R."/>
            <person name="Lapidus A."/>
            <person name="Labuttii K."/>
            <person name="Copeland A."/>
            <person name="Glavina Del Rio T."/>
            <person name="Nolan M."/>
            <person name="Chen F."/>
            <person name="Lucas S."/>
            <person name="Tice H."/>
            <person name="Cheng J.F."/>
            <person name="Bruce D."/>
            <person name="Goodwin L."/>
            <person name="Pitluck S."/>
            <person name="Anderson I."/>
            <person name="Pati A."/>
            <person name="Ivanova N."/>
            <person name="Mavromatis K."/>
            <person name="Chen A."/>
            <person name="Palaniappan K."/>
            <person name="D'haeseleer P."/>
            <person name="Goker M."/>
            <person name="Bristow J."/>
            <person name="Eisen J.A."/>
            <person name="Markowitz V."/>
            <person name="Hugenholtz P."/>
            <person name="Kyrpides N.C."/>
            <person name="Klenk H.P."/>
            <person name="Chain P."/>
        </authorList>
    </citation>
    <scope>NUCLEOTIDE SEQUENCE [LARGE SCALE GENOMIC DNA]</scope>
    <source>
        <strain evidence="4">ATCC 700274 / DSM 11551 / JCM 10706 / KCTC 4070 / PR3</strain>
        <strain evidence="2">PR 3</strain>
    </source>
</reference>
<name>E4NQB1_HALBP</name>
<organism evidence="2 4">
    <name type="scientific">Halogeometricum borinquense (strain ATCC 700274 / DSM 11551 / JCM 10706 / KCTC 4070 / PR3)</name>
    <dbReference type="NCBI Taxonomy" id="469382"/>
    <lineage>
        <taxon>Archaea</taxon>
        <taxon>Methanobacteriati</taxon>
        <taxon>Methanobacteriota</taxon>
        <taxon>Stenosarchaea group</taxon>
        <taxon>Halobacteria</taxon>
        <taxon>Halobacteriales</taxon>
        <taxon>Haloferacaceae</taxon>
        <taxon>Halogeometricum</taxon>
    </lineage>
</organism>
<feature type="transmembrane region" description="Helical" evidence="1">
    <location>
        <begin position="48"/>
        <end position="73"/>
    </location>
</feature>
<dbReference type="OrthoDB" id="169315at2157"/>
<dbReference type="EMBL" id="AOHT01000010">
    <property type="protein sequence ID" value="ELY30182.1"/>
    <property type="molecule type" value="Genomic_DNA"/>
</dbReference>
<proteinExistence type="predicted"/>
<evidence type="ECO:0000313" key="4">
    <source>
        <dbReference type="Proteomes" id="UP000006663"/>
    </source>
</evidence>
<feature type="transmembrane region" description="Helical" evidence="1">
    <location>
        <begin position="116"/>
        <end position="136"/>
    </location>
</feature>
<dbReference type="Proteomes" id="UP000006663">
    <property type="component" value="Chromosome"/>
</dbReference>
<dbReference type="RefSeq" id="WP_006053897.1">
    <property type="nucleotide sequence ID" value="NC_014729.1"/>
</dbReference>
<dbReference type="AlphaFoldDB" id="E4NQB1"/>
<protein>
    <submittedName>
        <fullName evidence="2">Uncharacterized protein</fullName>
    </submittedName>
</protein>
<dbReference type="HOGENOM" id="CLU_1036662_0_0_2"/>